<evidence type="ECO:0000256" key="4">
    <source>
        <dbReference type="ARBA" id="ARBA00022989"/>
    </source>
</evidence>
<dbReference type="GO" id="GO:0005886">
    <property type="term" value="C:plasma membrane"/>
    <property type="evidence" value="ECO:0007669"/>
    <property type="project" value="UniProtKB-SubCell"/>
</dbReference>
<comment type="caution">
    <text evidence="7">The sequence shown here is derived from an EMBL/GenBank/DDBJ whole genome shotgun (WGS) entry which is preliminary data.</text>
</comment>
<evidence type="ECO:0000256" key="6">
    <source>
        <dbReference type="SAM" id="Phobius"/>
    </source>
</evidence>
<dbReference type="CDD" id="cd13128">
    <property type="entry name" value="MATE_Wzx_like"/>
    <property type="match status" value="1"/>
</dbReference>
<evidence type="ECO:0000256" key="3">
    <source>
        <dbReference type="ARBA" id="ARBA00022692"/>
    </source>
</evidence>
<protein>
    <recommendedName>
        <fullName evidence="9">Polysaccharide biosynthesis protein C-terminal domain-containing protein</fullName>
    </recommendedName>
</protein>
<feature type="transmembrane region" description="Helical" evidence="6">
    <location>
        <begin position="392"/>
        <end position="414"/>
    </location>
</feature>
<feature type="transmembrane region" description="Helical" evidence="6">
    <location>
        <begin position="305"/>
        <end position="325"/>
    </location>
</feature>
<keyword evidence="3 6" id="KW-0812">Transmembrane</keyword>
<evidence type="ECO:0000256" key="1">
    <source>
        <dbReference type="ARBA" id="ARBA00004651"/>
    </source>
</evidence>
<feature type="transmembrane region" description="Helical" evidence="6">
    <location>
        <begin position="154"/>
        <end position="178"/>
    </location>
</feature>
<keyword evidence="4 6" id="KW-1133">Transmembrane helix</keyword>
<feature type="transmembrane region" description="Helical" evidence="6">
    <location>
        <begin position="184"/>
        <end position="205"/>
    </location>
</feature>
<feature type="transmembrane region" description="Helical" evidence="6">
    <location>
        <begin position="47"/>
        <end position="73"/>
    </location>
</feature>
<dbReference type="AlphaFoldDB" id="A0A365P554"/>
<dbReference type="EMBL" id="QLST01000001">
    <property type="protein sequence ID" value="RBA29702.1"/>
    <property type="molecule type" value="Genomic_DNA"/>
</dbReference>
<dbReference type="InterPro" id="IPR002528">
    <property type="entry name" value="MATE_fam"/>
</dbReference>
<dbReference type="Pfam" id="PF01554">
    <property type="entry name" value="MatE"/>
    <property type="match status" value="1"/>
</dbReference>
<keyword evidence="2" id="KW-1003">Cell membrane</keyword>
<feature type="transmembrane region" description="Helical" evidence="6">
    <location>
        <begin position="260"/>
        <end position="284"/>
    </location>
</feature>
<dbReference type="RefSeq" id="WP_113987585.1">
    <property type="nucleotide sequence ID" value="NZ_QLST01000001.1"/>
</dbReference>
<comment type="subcellular location">
    <subcellularLocation>
        <location evidence="1">Cell membrane</location>
        <topology evidence="1">Multi-pass membrane protein</topology>
    </subcellularLocation>
</comment>
<dbReference type="InterPro" id="IPR050833">
    <property type="entry name" value="Poly_Biosynth_Transport"/>
</dbReference>
<evidence type="ECO:0008006" key="9">
    <source>
        <dbReference type="Google" id="ProtNLM"/>
    </source>
</evidence>
<name>A0A365P554_9FLAO</name>
<dbReference type="Proteomes" id="UP000253319">
    <property type="component" value="Unassembled WGS sequence"/>
</dbReference>
<feature type="transmembrane region" description="Helical" evidence="6">
    <location>
        <begin position="337"/>
        <end position="355"/>
    </location>
</feature>
<dbReference type="PANTHER" id="PTHR30250">
    <property type="entry name" value="PST FAMILY PREDICTED COLANIC ACID TRANSPORTER"/>
    <property type="match status" value="1"/>
</dbReference>
<dbReference type="OrthoDB" id="824226at2"/>
<keyword evidence="5 6" id="KW-0472">Membrane</keyword>
<organism evidence="7 8">
    <name type="scientific">Flavobacterium tibetense</name>
    <dbReference type="NCBI Taxonomy" id="2233533"/>
    <lineage>
        <taxon>Bacteria</taxon>
        <taxon>Pseudomonadati</taxon>
        <taxon>Bacteroidota</taxon>
        <taxon>Flavobacteriia</taxon>
        <taxon>Flavobacteriales</taxon>
        <taxon>Flavobacteriaceae</taxon>
        <taxon>Flavobacterium</taxon>
    </lineage>
</organism>
<feature type="transmembrane region" description="Helical" evidence="6">
    <location>
        <begin position="94"/>
        <end position="114"/>
    </location>
</feature>
<evidence type="ECO:0000313" key="7">
    <source>
        <dbReference type="EMBL" id="RBA29702.1"/>
    </source>
</evidence>
<feature type="transmembrane region" description="Helical" evidence="6">
    <location>
        <begin position="226"/>
        <end position="248"/>
    </location>
</feature>
<reference evidence="7 8" key="1">
    <citation type="submission" date="2018-06" db="EMBL/GenBank/DDBJ databases">
        <title>Flavobacterium tibetense sp. nov., isolated from a wetland YonghuCo on Tibetan Plateau.</title>
        <authorList>
            <person name="Xing P."/>
            <person name="Phurbu D."/>
            <person name="Lu H."/>
        </authorList>
    </citation>
    <scope>NUCLEOTIDE SEQUENCE [LARGE SCALE GENOMIC DNA]</scope>
    <source>
        <strain evidence="7 8">YH5</strain>
    </source>
</reference>
<dbReference type="GO" id="GO:0042910">
    <property type="term" value="F:xenobiotic transmembrane transporter activity"/>
    <property type="evidence" value="ECO:0007669"/>
    <property type="project" value="InterPro"/>
</dbReference>
<evidence type="ECO:0000256" key="5">
    <source>
        <dbReference type="ARBA" id="ARBA00023136"/>
    </source>
</evidence>
<feature type="transmembrane region" description="Helical" evidence="6">
    <location>
        <begin position="20"/>
        <end position="41"/>
    </location>
</feature>
<sequence length="424" mass="47865">MKLFNPNLKKLISSSGTNFLFRVFGLGTSFLIVLLISRLFGVANYGSYALIFTISQAIAMIFALGIPNTLIVLIGNRSLSQIEAKKLLFKGVKVTLFFSIIPFVLLYLNAGFISVKWFDTVELTSYFEIVAFTIPFFILHELFLYYFISIKNFLAYNIFMFVLPNLLLILLLILFYYIGKTDYYTFLAFTFSIVLIVFLEFIFIYESKIHKTPHIISTKALIKTASPMLFSGLLLYLLNWTDVIMLGIMTSEEQVGVYNIAYKIGSVGFLVIVSVSTIITPRIAELYGNEDMQELKKLIQNSTRLISILTIPLILILILGSKFILSFFGDDVISGSSTLIIISLGILFSAIAGNVDQILNMTNHQVLLRNITLFSFFINITLNYILIPLYGINGAAIASLISNVVINSLCIYYIRKKLGFYTLF</sequence>
<evidence type="ECO:0000313" key="8">
    <source>
        <dbReference type="Proteomes" id="UP000253319"/>
    </source>
</evidence>
<dbReference type="PANTHER" id="PTHR30250:SF11">
    <property type="entry name" value="O-ANTIGEN TRANSPORTER-RELATED"/>
    <property type="match status" value="1"/>
</dbReference>
<feature type="transmembrane region" description="Helical" evidence="6">
    <location>
        <begin position="126"/>
        <end position="147"/>
    </location>
</feature>
<keyword evidence="8" id="KW-1185">Reference proteome</keyword>
<dbReference type="GO" id="GO:0015297">
    <property type="term" value="F:antiporter activity"/>
    <property type="evidence" value="ECO:0007669"/>
    <property type="project" value="InterPro"/>
</dbReference>
<proteinExistence type="predicted"/>
<gene>
    <name evidence="7" type="ORF">DPN68_00280</name>
</gene>
<evidence type="ECO:0000256" key="2">
    <source>
        <dbReference type="ARBA" id="ARBA00022475"/>
    </source>
</evidence>
<feature type="transmembrane region" description="Helical" evidence="6">
    <location>
        <begin position="367"/>
        <end position="386"/>
    </location>
</feature>
<accession>A0A365P554</accession>